<evidence type="ECO:0000313" key="2">
    <source>
        <dbReference type="EMBL" id="SFC84966.1"/>
    </source>
</evidence>
<proteinExistence type="predicted"/>
<evidence type="ECO:0000256" key="1">
    <source>
        <dbReference type="SAM" id="Phobius"/>
    </source>
</evidence>
<evidence type="ECO:0000313" key="3">
    <source>
        <dbReference type="Proteomes" id="UP000198728"/>
    </source>
</evidence>
<feature type="transmembrane region" description="Helical" evidence="1">
    <location>
        <begin position="93"/>
        <end position="116"/>
    </location>
</feature>
<dbReference type="Proteomes" id="UP000198728">
    <property type="component" value="Unassembled WGS sequence"/>
</dbReference>
<dbReference type="EMBL" id="FOLG01000010">
    <property type="protein sequence ID" value="SFC84966.1"/>
    <property type="molecule type" value="Genomic_DNA"/>
</dbReference>
<accession>A0A1I1MIL6</accession>
<organism evidence="2 3">
    <name type="scientific">Tropicimonas isoalkanivorans</name>
    <dbReference type="NCBI Taxonomy" id="441112"/>
    <lineage>
        <taxon>Bacteria</taxon>
        <taxon>Pseudomonadati</taxon>
        <taxon>Pseudomonadota</taxon>
        <taxon>Alphaproteobacteria</taxon>
        <taxon>Rhodobacterales</taxon>
        <taxon>Roseobacteraceae</taxon>
        <taxon>Tropicimonas</taxon>
    </lineage>
</organism>
<dbReference type="PANTHER" id="PTHR34989:SF1">
    <property type="entry name" value="PROTEIN HDED"/>
    <property type="match status" value="1"/>
</dbReference>
<dbReference type="STRING" id="441112.SAMN04488094_11037"/>
<protein>
    <submittedName>
        <fullName evidence="2">Uncharacterized membrane protein HdeD, DUF308 family</fullName>
    </submittedName>
</protein>
<reference evidence="2 3" key="1">
    <citation type="submission" date="2016-10" db="EMBL/GenBank/DDBJ databases">
        <authorList>
            <person name="de Groot N.N."/>
        </authorList>
    </citation>
    <scope>NUCLEOTIDE SEQUENCE [LARGE SCALE GENOMIC DNA]</scope>
    <source>
        <strain evidence="2 3">DSM 19548</strain>
    </source>
</reference>
<dbReference type="GO" id="GO:0005886">
    <property type="term" value="C:plasma membrane"/>
    <property type="evidence" value="ECO:0007669"/>
    <property type="project" value="TreeGrafter"/>
</dbReference>
<feature type="transmembrane region" description="Helical" evidence="1">
    <location>
        <begin position="69"/>
        <end position="87"/>
    </location>
</feature>
<keyword evidence="1" id="KW-0472">Membrane</keyword>
<dbReference type="InterPro" id="IPR005325">
    <property type="entry name" value="DUF308_memb"/>
</dbReference>
<dbReference type="PANTHER" id="PTHR34989">
    <property type="entry name" value="PROTEIN HDED"/>
    <property type="match status" value="1"/>
</dbReference>
<gene>
    <name evidence="2" type="ORF">SAMN04488094_11037</name>
</gene>
<feature type="transmembrane region" description="Helical" evidence="1">
    <location>
        <begin position="123"/>
        <end position="143"/>
    </location>
</feature>
<name>A0A1I1MIL6_9RHOB</name>
<sequence>MGYSGGVGMSEWARWLLLGCMSALFGGLALANAVAVSIGITVVTGSMLIMAGMIQVGVGIRDDGPLNKVISVLLGLLVTVLGVSFVSNPMDGMMSLTAVITLLIAAAGTLRLFWAFRMRRTRYYWMMLFSGALSILLAGYIFANFEQASAKLLGILLGIELLFNGLALAVLAFFLRAYHERM</sequence>
<feature type="transmembrane region" description="Helical" evidence="1">
    <location>
        <begin position="36"/>
        <end position="57"/>
    </location>
</feature>
<dbReference type="Pfam" id="PF03729">
    <property type="entry name" value="DUF308"/>
    <property type="match status" value="1"/>
</dbReference>
<keyword evidence="3" id="KW-1185">Reference proteome</keyword>
<keyword evidence="1" id="KW-0812">Transmembrane</keyword>
<dbReference type="AlphaFoldDB" id="A0A1I1MIL6"/>
<feature type="transmembrane region" description="Helical" evidence="1">
    <location>
        <begin position="155"/>
        <end position="175"/>
    </location>
</feature>
<keyword evidence="1" id="KW-1133">Transmembrane helix</keyword>
<feature type="transmembrane region" description="Helical" evidence="1">
    <location>
        <begin position="12"/>
        <end position="30"/>
    </location>
</feature>
<dbReference type="InterPro" id="IPR052712">
    <property type="entry name" value="Acid_resist_chaperone_HdeD"/>
</dbReference>